<evidence type="ECO:0000313" key="3">
    <source>
        <dbReference type="EMBL" id="QCR15453.1"/>
    </source>
</evidence>
<dbReference type="RefSeq" id="WP_137726681.1">
    <property type="nucleotide sequence ID" value="NZ_CP029709.1"/>
</dbReference>
<evidence type="ECO:0000313" key="5">
    <source>
        <dbReference type="Proteomes" id="UP000300067"/>
    </source>
</evidence>
<organism evidence="3 5">
    <name type="scientific">Methanosarcina mazei</name>
    <name type="common">Methanosarcina frisia</name>
    <dbReference type="NCBI Taxonomy" id="2209"/>
    <lineage>
        <taxon>Archaea</taxon>
        <taxon>Methanobacteriati</taxon>
        <taxon>Methanobacteriota</taxon>
        <taxon>Stenosarchaea group</taxon>
        <taxon>Methanomicrobia</taxon>
        <taxon>Methanosarcinales</taxon>
        <taxon>Methanosarcinaceae</taxon>
        <taxon>Methanosarcina</taxon>
    </lineage>
</organism>
<evidence type="ECO:0000259" key="2">
    <source>
        <dbReference type="Pfam" id="PF26596"/>
    </source>
</evidence>
<feature type="domain" description="PEF-CTERM protein sorting" evidence="2">
    <location>
        <begin position="149"/>
        <end position="173"/>
    </location>
</feature>
<dbReference type="OrthoDB" id="137959at2157"/>
<keyword evidence="1" id="KW-1133">Transmembrane helix</keyword>
<reference evidence="3 5" key="1">
    <citation type="submission" date="2018-05" db="EMBL/GenBank/DDBJ databases">
        <title>Methanosarcina gilichinskyana sp. nov., a novel methanogenic archaeon isolated from Holocene permafrost, North East Russia.</title>
        <authorList>
            <person name="Oshurkova V."/>
            <person name="Meer M."/>
            <person name="Bochkareva O."/>
            <person name="Shcherbakova V."/>
        </authorList>
    </citation>
    <scope>NUCLEOTIDE SEQUENCE [LARGE SCALE GENOMIC DNA]</scope>
    <source>
        <strain evidence="3 5">JL01</strain>
    </source>
</reference>
<sequence>MKKILLLIVSGLLIACMAGSAMAAPFDPSLLNAAGTAEAPNPITLAPGQSVVLSFRGTGILEEAVDTDLPYTSTVAVKAGSPAEAKTTDITVGFVHPNFHPTASSYTDVGVITLTNNGPAGASYLVTIKAGSETSIEFGAASRTVNSQIPEFPTVALPVAAILGLVFIFGRKKEGL</sequence>
<dbReference type="InterPro" id="IPR017474">
    <property type="entry name" value="PEF_CTERM_C"/>
</dbReference>
<dbReference type="Proteomes" id="UP000300067">
    <property type="component" value="Chromosome"/>
</dbReference>
<dbReference type="PROSITE" id="PS51257">
    <property type="entry name" value="PROKAR_LIPOPROTEIN"/>
    <property type="match status" value="1"/>
</dbReference>
<evidence type="ECO:0000313" key="4">
    <source>
        <dbReference type="EMBL" id="QIB91968.1"/>
    </source>
</evidence>
<dbReference type="EMBL" id="CP029709">
    <property type="protein sequence ID" value="QCR15453.1"/>
    <property type="molecule type" value="Genomic_DNA"/>
</dbReference>
<name>A0A4V1FAI8_METMZ</name>
<gene>
    <name evidence="3" type="ORF">DKM28_04750</name>
    <name evidence="4" type="ORF">FQU78_13840</name>
</gene>
<dbReference type="GeneID" id="24878860"/>
<dbReference type="Proteomes" id="UP000467371">
    <property type="component" value="Chromosome"/>
</dbReference>
<dbReference type="AlphaFoldDB" id="A0A4V1FAI8"/>
<proteinExistence type="predicted"/>
<dbReference type="EMBL" id="CP042908">
    <property type="protein sequence ID" value="QIB91968.1"/>
    <property type="molecule type" value="Genomic_DNA"/>
</dbReference>
<reference evidence="4 6" key="2">
    <citation type="journal article" date="2020" name="Environ. Microbiol. Rep.">
        <title>Redox cycling of Fe(II) and Fe(III) in magnetite accelerates aceticlastic methanogenesis by Methanosarcina mazei.</title>
        <authorList>
            <person name="Wang H."/>
            <person name="Byrne J.M."/>
            <person name="Liu P."/>
            <person name="Liu J."/>
            <person name="Dong X."/>
            <person name="Lu Y."/>
        </authorList>
    </citation>
    <scope>NUCLEOTIDE SEQUENCE [LARGE SCALE GENOMIC DNA]</scope>
    <source>
        <strain evidence="4">Zm-15</strain>
        <strain evidence="6">zm-15</strain>
    </source>
</reference>
<dbReference type="Pfam" id="PF26596">
    <property type="entry name" value="PEF-CTERM_ARCH"/>
    <property type="match status" value="1"/>
</dbReference>
<dbReference type="NCBIfam" id="TIGR03024">
    <property type="entry name" value="arch_PEF_CTERM"/>
    <property type="match status" value="1"/>
</dbReference>
<protein>
    <submittedName>
        <fullName evidence="3">PEF-CTERM sorting domain-containing protein</fullName>
    </submittedName>
</protein>
<evidence type="ECO:0000256" key="1">
    <source>
        <dbReference type="SAM" id="Phobius"/>
    </source>
</evidence>
<accession>A0A4V1FAI8</accession>
<feature type="transmembrane region" description="Helical" evidence="1">
    <location>
        <begin position="152"/>
        <end position="170"/>
    </location>
</feature>
<keyword evidence="1" id="KW-0812">Transmembrane</keyword>
<evidence type="ECO:0000313" key="6">
    <source>
        <dbReference type="Proteomes" id="UP000467371"/>
    </source>
</evidence>
<keyword evidence="1" id="KW-0472">Membrane</keyword>